<name>A0ACC6C5M3_9BURK</name>
<proteinExistence type="predicted"/>
<evidence type="ECO:0000313" key="1">
    <source>
        <dbReference type="EMBL" id="MCY4743728.1"/>
    </source>
</evidence>
<protein>
    <submittedName>
        <fullName evidence="1">Tol-Pal system beta propeller repeat protein TolB</fullName>
    </submittedName>
</protein>
<comment type="caution">
    <text evidence="1">The sequence shown here is derived from an EMBL/GenBank/DDBJ whole genome shotgun (WGS) entry which is preliminary data.</text>
</comment>
<dbReference type="EMBL" id="JAPPUY010000001">
    <property type="protein sequence ID" value="MCY4743728.1"/>
    <property type="molecule type" value="Genomic_DNA"/>
</dbReference>
<keyword evidence="2" id="KW-1185">Reference proteome</keyword>
<organism evidence="1 2">
    <name type="scientific">Roseateles hydrophilus</name>
    <dbReference type="NCBI Taxonomy" id="2975054"/>
    <lineage>
        <taxon>Bacteria</taxon>
        <taxon>Pseudomonadati</taxon>
        <taxon>Pseudomonadota</taxon>
        <taxon>Betaproteobacteria</taxon>
        <taxon>Burkholderiales</taxon>
        <taxon>Sphaerotilaceae</taxon>
        <taxon>Roseateles</taxon>
    </lineage>
</organism>
<accession>A0ACC6C5M3</accession>
<dbReference type="Proteomes" id="UP001076464">
    <property type="component" value="Unassembled WGS sequence"/>
</dbReference>
<gene>
    <name evidence="1" type="primary">tolB</name>
    <name evidence="1" type="ORF">NYO99_01930</name>
</gene>
<evidence type="ECO:0000313" key="2">
    <source>
        <dbReference type="Proteomes" id="UP001076464"/>
    </source>
</evidence>
<sequence>MLATVSRRRGLAALAALAASPVLAQVRIDIAGVGGTRIPVAIADFRDESRSPQPIAAIIRADLERSGLFRSVDAPGALSETSVPAYAEWKARQADALVAGSVTRLADGRLDIRFKLWDVVKGAEIIGQAQAVLPDDARLAAHRIADVVYEKLTGEKGVFATRMAYVTKAGRRYSLVIADADGEGAKAALSSPEAIISPTWAPNGRELAYVSFESGKATVRIQDVQTGTRRVLADFKGTNSAPAWSPDGNQLVLSLSREGGTQLFVINRDGSGLRRIAQSSAIDTEACFAPDGSKIYFVSDRGGGPQIYRMPAGGGAAERVTFNGNYNISPAISPDGRTMAYITRAGGAFRLCVMDLATGQSQQISDANDDESPSFAPNSKLIVYASRAGGKEVLMTTTLDGKIKTPLLVSLAEVREPSWGSFAAQ</sequence>
<reference evidence="1" key="1">
    <citation type="submission" date="2022-08" db="EMBL/GenBank/DDBJ databases">
        <title>Genome sequencing of Pelomonas sp. UHG3.</title>
        <authorList>
            <person name="So Y."/>
        </authorList>
    </citation>
    <scope>NUCLEOTIDE SEQUENCE</scope>
    <source>
        <strain evidence="1">UHG3</strain>
    </source>
</reference>